<evidence type="ECO:0000313" key="4">
    <source>
        <dbReference type="Proteomes" id="UP000000238"/>
    </source>
</evidence>
<dbReference type="Proteomes" id="UP000000238">
    <property type="component" value="Chromosome"/>
</dbReference>
<evidence type="ECO:0000259" key="2">
    <source>
        <dbReference type="PROSITE" id="PS50076"/>
    </source>
</evidence>
<dbReference type="PANTHER" id="PTHR24074">
    <property type="entry name" value="CO-CHAPERONE PROTEIN DJLA"/>
    <property type="match status" value="1"/>
</dbReference>
<dbReference type="KEGG" id="hch:HCH_06111"/>
<dbReference type="Pfam" id="PF00226">
    <property type="entry name" value="DnaJ"/>
    <property type="match status" value="1"/>
</dbReference>
<sequence length="262" mass="29481">MWWGKFFGSVMGFMSGGPFGAAFGIWLGDKFDQTMQPFTPGWRFSFNHHDSARTLNSLFRILGGISRSMEAHKDDAQTVLAARAMSLAHFLDLDATRQKRSREAFFRGAARDFDLATEARAFRQANRFHPYNIALLLNLSIQVAISEGDPGPATRNALETLRQGLGISHSEFEFIFQEILKARHQQGHSQKHSLSDAYRILGISENANAQQIKQAYRRLMNQFHPDKLTARGAPINEVERAKVTAQQIQQAYAQIKSALKAV</sequence>
<dbReference type="HOGENOM" id="CLU_066221_1_0_6"/>
<dbReference type="RefSeq" id="WP_011399816.1">
    <property type="nucleotide sequence ID" value="NC_007645.1"/>
</dbReference>
<organism evidence="3 4">
    <name type="scientific">Hahella chejuensis (strain KCTC 2396)</name>
    <dbReference type="NCBI Taxonomy" id="349521"/>
    <lineage>
        <taxon>Bacteria</taxon>
        <taxon>Pseudomonadati</taxon>
        <taxon>Pseudomonadota</taxon>
        <taxon>Gammaproteobacteria</taxon>
        <taxon>Oceanospirillales</taxon>
        <taxon>Hahellaceae</taxon>
        <taxon>Hahella</taxon>
    </lineage>
</organism>
<evidence type="ECO:0000313" key="3">
    <source>
        <dbReference type="EMBL" id="ABC32758.1"/>
    </source>
</evidence>
<evidence type="ECO:0000256" key="1">
    <source>
        <dbReference type="ARBA" id="ARBA00023186"/>
    </source>
</evidence>
<feature type="domain" description="J" evidence="2">
    <location>
        <begin position="196"/>
        <end position="260"/>
    </location>
</feature>
<dbReference type="InterPro" id="IPR001623">
    <property type="entry name" value="DnaJ_domain"/>
</dbReference>
<keyword evidence="4" id="KW-1185">Reference proteome</keyword>
<accession>Q2S9B6</accession>
<gene>
    <name evidence="3" type="ordered locus">HCH_06111</name>
</gene>
<dbReference type="SUPFAM" id="SSF46565">
    <property type="entry name" value="Chaperone J-domain"/>
    <property type="match status" value="1"/>
</dbReference>
<dbReference type="CDD" id="cd06257">
    <property type="entry name" value="DnaJ"/>
    <property type="match status" value="1"/>
</dbReference>
<dbReference type="InterPro" id="IPR050817">
    <property type="entry name" value="DjlA_DnaK_co-chaperone"/>
</dbReference>
<protein>
    <submittedName>
        <fullName evidence="3">DnaJ-domain-containing protein 1</fullName>
    </submittedName>
</protein>
<dbReference type="Gene3D" id="1.10.287.110">
    <property type="entry name" value="DnaJ domain"/>
    <property type="match status" value="1"/>
</dbReference>
<dbReference type="PRINTS" id="PR00625">
    <property type="entry name" value="JDOMAIN"/>
</dbReference>
<dbReference type="SMART" id="SM00271">
    <property type="entry name" value="DnaJ"/>
    <property type="match status" value="1"/>
</dbReference>
<dbReference type="eggNOG" id="COG1076">
    <property type="taxonomic scope" value="Bacteria"/>
</dbReference>
<keyword evidence="1" id="KW-0143">Chaperone</keyword>
<dbReference type="STRING" id="349521.HCH_06111"/>
<dbReference type="AlphaFoldDB" id="Q2S9B6"/>
<dbReference type="OrthoDB" id="9782583at2"/>
<proteinExistence type="predicted"/>
<name>Q2S9B6_HAHCH</name>
<reference evidence="3 4" key="1">
    <citation type="journal article" date="2005" name="Nucleic Acids Res.">
        <title>Genomic blueprint of Hahella chejuensis, a marine microbe producing an algicidal agent.</title>
        <authorList>
            <person name="Jeong H."/>
            <person name="Yim J.H."/>
            <person name="Lee C."/>
            <person name="Choi S.-H."/>
            <person name="Park Y.K."/>
            <person name="Yoon S.H."/>
            <person name="Hur C.-G."/>
            <person name="Kang H.-Y."/>
            <person name="Kim D."/>
            <person name="Lee H.H."/>
            <person name="Park K.H."/>
            <person name="Park S.-H."/>
            <person name="Park H.-S."/>
            <person name="Lee H.K."/>
            <person name="Oh T.K."/>
            <person name="Kim J.F."/>
        </authorList>
    </citation>
    <scope>NUCLEOTIDE SEQUENCE [LARGE SCALE GENOMIC DNA]</scope>
    <source>
        <strain evidence="3 4">KCTC 2396</strain>
    </source>
</reference>
<dbReference type="InterPro" id="IPR036869">
    <property type="entry name" value="J_dom_sf"/>
</dbReference>
<dbReference type="EMBL" id="CP000155">
    <property type="protein sequence ID" value="ABC32758.1"/>
    <property type="molecule type" value="Genomic_DNA"/>
</dbReference>
<dbReference type="NCBIfam" id="NF006948">
    <property type="entry name" value="PRK09430.1"/>
    <property type="match status" value="1"/>
</dbReference>
<dbReference type="PROSITE" id="PS50076">
    <property type="entry name" value="DNAJ_2"/>
    <property type="match status" value="1"/>
</dbReference>